<reference evidence="2 3" key="1">
    <citation type="submission" date="2017-02" db="EMBL/GenBank/DDBJ databases">
        <title>Draft genome of Saccharomonospora sp. 154.</title>
        <authorList>
            <person name="Alonso-Carmona G.S."/>
            <person name="De La Haba R."/>
            <person name="Vera-Gargallo B."/>
            <person name="Sandoval-Trujillo A.H."/>
            <person name="Ramirez-Duran N."/>
            <person name="Ventosa A."/>
        </authorList>
    </citation>
    <scope>NUCLEOTIDE SEQUENCE [LARGE SCALE GENOMIC DNA]</scope>
    <source>
        <strain evidence="2 3">LRS4.154</strain>
    </source>
</reference>
<dbReference type="EMBL" id="MWIH01000009">
    <property type="protein sequence ID" value="OQO89302.1"/>
    <property type="molecule type" value="Genomic_DNA"/>
</dbReference>
<feature type="transmembrane region" description="Helical" evidence="1">
    <location>
        <begin position="244"/>
        <end position="261"/>
    </location>
</feature>
<feature type="transmembrane region" description="Helical" evidence="1">
    <location>
        <begin position="6"/>
        <end position="37"/>
    </location>
</feature>
<protein>
    <submittedName>
        <fullName evidence="2">Uncharacterized protein</fullName>
    </submittedName>
</protein>
<name>A0A1V8ZWQ7_SACPI</name>
<dbReference type="Proteomes" id="UP000192591">
    <property type="component" value="Unassembled WGS sequence"/>
</dbReference>
<dbReference type="STRING" id="1962155.B1813_20335"/>
<dbReference type="RefSeq" id="WP_081194667.1">
    <property type="nucleotide sequence ID" value="NZ_MWIH01000009.1"/>
</dbReference>
<gene>
    <name evidence="2" type="ORF">B1813_20335</name>
</gene>
<feature type="transmembrane region" description="Helical" evidence="1">
    <location>
        <begin position="170"/>
        <end position="189"/>
    </location>
</feature>
<evidence type="ECO:0000313" key="3">
    <source>
        <dbReference type="Proteomes" id="UP000192591"/>
    </source>
</evidence>
<proteinExistence type="predicted"/>
<feature type="transmembrane region" description="Helical" evidence="1">
    <location>
        <begin position="145"/>
        <end position="163"/>
    </location>
</feature>
<organism evidence="2 3">
    <name type="scientific">Saccharomonospora piscinae</name>
    <dbReference type="NCBI Taxonomy" id="687388"/>
    <lineage>
        <taxon>Bacteria</taxon>
        <taxon>Bacillati</taxon>
        <taxon>Actinomycetota</taxon>
        <taxon>Actinomycetes</taxon>
        <taxon>Pseudonocardiales</taxon>
        <taxon>Pseudonocardiaceae</taxon>
        <taxon>Saccharomonospora</taxon>
    </lineage>
</organism>
<keyword evidence="3" id="KW-1185">Reference proteome</keyword>
<feature type="transmembrane region" description="Helical" evidence="1">
    <location>
        <begin position="114"/>
        <end position="133"/>
    </location>
</feature>
<keyword evidence="1" id="KW-0812">Transmembrane</keyword>
<feature type="transmembrane region" description="Helical" evidence="1">
    <location>
        <begin position="49"/>
        <end position="72"/>
    </location>
</feature>
<dbReference type="AlphaFoldDB" id="A0A1V8ZWQ7"/>
<keyword evidence="1" id="KW-1133">Transmembrane helix</keyword>
<feature type="transmembrane region" description="Helical" evidence="1">
    <location>
        <begin position="84"/>
        <end position="102"/>
    </location>
</feature>
<feature type="transmembrane region" description="Helical" evidence="1">
    <location>
        <begin position="209"/>
        <end position="232"/>
    </location>
</feature>
<evidence type="ECO:0000256" key="1">
    <source>
        <dbReference type="SAM" id="Phobius"/>
    </source>
</evidence>
<accession>A0A1V8ZWQ7</accession>
<comment type="caution">
    <text evidence="2">The sequence shown here is derived from an EMBL/GenBank/DDBJ whole genome shotgun (WGS) entry which is preliminary data.</text>
</comment>
<keyword evidence="1" id="KW-0472">Membrane</keyword>
<sequence>MSLGAGLFVVLAVAASAAGWWSLAAPVLAGALAWVVWRGPLTERGRVGAALAGATQWALLAVSAVVAATYLVPGSASTGAAGPVFAVVALAVVAVAVAADAAGARVGDRIPRWYAVLLGLAAVAFVAVCVAIAPAGDVADAGTGALPPPGLVVAVLVYLPLVAELRGWRLIVGVAAAVTVAGAALYQVGPVRLGLSAASLRDVLAAADATALTPMLVAVAALAGTASAVRCAGRLRRASGRPGWSAPALAAAGAAGVAAAVLGPQPVLLLAGAVALADSAHAVGQRVAR</sequence>
<evidence type="ECO:0000313" key="2">
    <source>
        <dbReference type="EMBL" id="OQO89302.1"/>
    </source>
</evidence>